<dbReference type="Proteomes" id="UP001295444">
    <property type="component" value="Chromosome 06"/>
</dbReference>
<evidence type="ECO:0000256" key="1">
    <source>
        <dbReference type="SAM" id="MobiDB-lite"/>
    </source>
</evidence>
<reference evidence="2" key="1">
    <citation type="submission" date="2022-03" db="EMBL/GenBank/DDBJ databases">
        <authorList>
            <person name="Alioto T."/>
            <person name="Alioto T."/>
            <person name="Gomez Garrido J."/>
        </authorList>
    </citation>
    <scope>NUCLEOTIDE SEQUENCE</scope>
</reference>
<evidence type="ECO:0000313" key="2">
    <source>
        <dbReference type="EMBL" id="CAH2302477.1"/>
    </source>
</evidence>
<feature type="region of interest" description="Disordered" evidence="1">
    <location>
        <begin position="48"/>
        <end position="67"/>
    </location>
</feature>
<protein>
    <submittedName>
        <fullName evidence="2">Uncharacterized protein</fullName>
    </submittedName>
</protein>
<evidence type="ECO:0000313" key="3">
    <source>
        <dbReference type="Proteomes" id="UP001295444"/>
    </source>
</evidence>
<organism evidence="2 3">
    <name type="scientific">Pelobates cultripes</name>
    <name type="common">Western spadefoot toad</name>
    <dbReference type="NCBI Taxonomy" id="61616"/>
    <lineage>
        <taxon>Eukaryota</taxon>
        <taxon>Metazoa</taxon>
        <taxon>Chordata</taxon>
        <taxon>Craniata</taxon>
        <taxon>Vertebrata</taxon>
        <taxon>Euteleostomi</taxon>
        <taxon>Amphibia</taxon>
        <taxon>Batrachia</taxon>
        <taxon>Anura</taxon>
        <taxon>Pelobatoidea</taxon>
        <taxon>Pelobatidae</taxon>
        <taxon>Pelobates</taxon>
    </lineage>
</organism>
<proteinExistence type="predicted"/>
<gene>
    <name evidence="2" type="ORF">PECUL_23A033350</name>
</gene>
<feature type="non-terminal residue" evidence="2">
    <location>
        <position position="67"/>
    </location>
</feature>
<name>A0AAD1SKW6_PELCU</name>
<feature type="compositionally biased region" description="Basic and acidic residues" evidence="1">
    <location>
        <begin position="1"/>
        <end position="11"/>
    </location>
</feature>
<sequence>MGNKKRDSAQRKDHKNATGSRFQPLTKYFPEKGDGDSEAFRSNIALRAPSPTASQNSHGMPEEWEIL</sequence>
<dbReference type="AlphaFoldDB" id="A0AAD1SKW6"/>
<dbReference type="EMBL" id="OW240917">
    <property type="protein sequence ID" value="CAH2302477.1"/>
    <property type="molecule type" value="Genomic_DNA"/>
</dbReference>
<feature type="region of interest" description="Disordered" evidence="1">
    <location>
        <begin position="1"/>
        <end position="37"/>
    </location>
</feature>
<accession>A0AAD1SKW6</accession>
<keyword evidence="3" id="KW-1185">Reference proteome</keyword>